<proteinExistence type="inferred from homology"/>
<dbReference type="InterPro" id="IPR001678">
    <property type="entry name" value="MeTrfase_RsmB-F_NOP2_dom"/>
</dbReference>
<keyword evidence="8" id="KW-0539">Nucleus</keyword>
<feature type="compositionally biased region" description="Basic and acidic residues" evidence="11">
    <location>
        <begin position="23"/>
        <end position="42"/>
    </location>
</feature>
<dbReference type="SUPFAM" id="SSF53335">
    <property type="entry name" value="S-adenosyl-L-methionine-dependent methyltransferases"/>
    <property type="match status" value="1"/>
</dbReference>
<feature type="binding site" evidence="9">
    <location>
        <position position="468"/>
    </location>
    <ligand>
        <name>S-adenosyl-L-methionine</name>
        <dbReference type="ChEBI" id="CHEBI:59789"/>
    </ligand>
</feature>
<feature type="compositionally biased region" description="Basic and acidic residues" evidence="11">
    <location>
        <begin position="60"/>
        <end position="75"/>
    </location>
</feature>
<feature type="binding site" evidence="9">
    <location>
        <position position="485"/>
    </location>
    <ligand>
        <name>S-adenosyl-L-methionine</name>
        <dbReference type="ChEBI" id="CHEBI:59789"/>
    </ligand>
</feature>
<keyword evidence="5 9" id="KW-0808">Transferase</keyword>
<feature type="compositionally biased region" description="Basic and acidic residues" evidence="11">
    <location>
        <begin position="727"/>
        <end position="739"/>
    </location>
</feature>
<evidence type="ECO:0000256" key="10">
    <source>
        <dbReference type="SAM" id="Coils"/>
    </source>
</evidence>
<feature type="compositionally biased region" description="Acidic residues" evidence="11">
    <location>
        <begin position="171"/>
        <end position="185"/>
    </location>
</feature>
<feature type="compositionally biased region" description="Basic residues" evidence="11">
    <location>
        <begin position="12"/>
        <end position="22"/>
    </location>
</feature>
<feature type="compositionally biased region" description="Basic residues" evidence="11">
    <location>
        <begin position="1007"/>
        <end position="1016"/>
    </location>
</feature>
<dbReference type="Pfam" id="PF01189">
    <property type="entry name" value="Methyltr_RsmB-F"/>
    <property type="match status" value="1"/>
</dbReference>
<feature type="compositionally biased region" description="Polar residues" evidence="11">
    <location>
        <begin position="812"/>
        <end position="824"/>
    </location>
</feature>
<dbReference type="InterPro" id="IPR023273">
    <property type="entry name" value="RCMT_NOP2"/>
</dbReference>
<feature type="compositionally biased region" description="Acidic residues" evidence="11">
    <location>
        <begin position="197"/>
        <end position="213"/>
    </location>
</feature>
<protein>
    <recommendedName>
        <fullName evidence="12">SAM-dependent MTase RsmB/NOP-type domain-containing protein</fullName>
    </recommendedName>
</protein>
<dbReference type="PROSITE" id="PS01153">
    <property type="entry name" value="NOL1_NOP2_SUN"/>
    <property type="match status" value="1"/>
</dbReference>
<dbReference type="GO" id="GO:0003723">
    <property type="term" value="F:RNA binding"/>
    <property type="evidence" value="ECO:0007669"/>
    <property type="project" value="UniProtKB-UniRule"/>
</dbReference>
<keyword evidence="10" id="KW-0175">Coiled coil</keyword>
<feature type="region of interest" description="Disordered" evidence="11">
    <location>
        <begin position="1"/>
        <end position="213"/>
    </location>
</feature>
<feature type="compositionally biased region" description="Acidic residues" evidence="11">
    <location>
        <begin position="119"/>
        <end position="147"/>
    </location>
</feature>
<keyword evidence="7 9" id="KW-0694">RNA-binding</keyword>
<evidence type="ECO:0000259" key="12">
    <source>
        <dbReference type="PROSITE" id="PS51686"/>
    </source>
</evidence>
<dbReference type="FunFam" id="3.30.70.1170:FF:000001">
    <property type="entry name" value="Ribosomal RNA methyltransferase Nop2"/>
    <property type="match status" value="1"/>
</dbReference>
<feature type="compositionally biased region" description="Polar residues" evidence="11">
    <location>
        <begin position="844"/>
        <end position="884"/>
    </location>
</feature>
<feature type="compositionally biased region" description="Polar residues" evidence="11">
    <location>
        <begin position="679"/>
        <end position="694"/>
    </location>
</feature>
<feature type="compositionally biased region" description="Basic residues" evidence="11">
    <location>
        <begin position="699"/>
        <end position="708"/>
    </location>
</feature>
<feature type="compositionally biased region" description="Basic and acidic residues" evidence="11">
    <location>
        <begin position="774"/>
        <end position="785"/>
    </location>
</feature>
<dbReference type="PANTHER" id="PTHR22807">
    <property type="entry name" value="NOP2 YEAST -RELATED NOL1/NOP2/FMU SUN DOMAIN-CONTAINING"/>
    <property type="match status" value="1"/>
</dbReference>
<feature type="compositionally biased region" description="Basic and acidic residues" evidence="11">
    <location>
        <begin position="994"/>
        <end position="1006"/>
    </location>
</feature>
<dbReference type="PRINTS" id="PR02012">
    <property type="entry name" value="RCMTNOP2"/>
</dbReference>
<dbReference type="InterPro" id="IPR018314">
    <property type="entry name" value="RsmB/NOL1/NOP2-like_CS"/>
</dbReference>
<feature type="compositionally biased region" description="Acidic residues" evidence="11">
    <location>
        <begin position="621"/>
        <end position="639"/>
    </location>
</feature>
<dbReference type="EMBL" id="CAVLEF010000006">
    <property type="protein sequence ID" value="CAK1545320.1"/>
    <property type="molecule type" value="Genomic_DNA"/>
</dbReference>
<dbReference type="CDD" id="cd02440">
    <property type="entry name" value="AdoMet_MTases"/>
    <property type="match status" value="1"/>
</dbReference>
<comment type="similarity">
    <text evidence="2 9">Belongs to the class I-like SAM-binding methyltransferase superfamily. RsmB/NOP family.</text>
</comment>
<evidence type="ECO:0000256" key="1">
    <source>
        <dbReference type="ARBA" id="ARBA00004604"/>
    </source>
</evidence>
<dbReference type="GO" id="GO:0000470">
    <property type="term" value="P:maturation of LSU-rRNA"/>
    <property type="evidence" value="ECO:0007669"/>
    <property type="project" value="TreeGrafter"/>
</dbReference>
<dbReference type="Gene3D" id="3.40.50.150">
    <property type="entry name" value="Vaccinia Virus protein VP39"/>
    <property type="match status" value="1"/>
</dbReference>
<dbReference type="GO" id="GO:0005730">
    <property type="term" value="C:nucleolus"/>
    <property type="evidence" value="ECO:0007669"/>
    <property type="project" value="UniProtKB-SubCell"/>
</dbReference>
<dbReference type="PANTHER" id="PTHR22807:SF30">
    <property type="entry name" value="28S RRNA (CYTOSINE(4447)-C(5))-METHYLTRANSFERASE-RELATED"/>
    <property type="match status" value="1"/>
</dbReference>
<dbReference type="NCBIfam" id="TIGR00446">
    <property type="entry name" value="nop2p"/>
    <property type="match status" value="1"/>
</dbReference>
<dbReference type="InterPro" id="IPR049560">
    <property type="entry name" value="MeTrfase_RsmB-F_NOP2_cat"/>
</dbReference>
<feature type="compositionally biased region" description="Basic and acidic residues" evidence="11">
    <location>
        <begin position="1"/>
        <end position="11"/>
    </location>
</feature>
<dbReference type="PROSITE" id="PS51686">
    <property type="entry name" value="SAM_MT_RSMB_NOP"/>
    <property type="match status" value="1"/>
</dbReference>
<feature type="compositionally biased region" description="Basic residues" evidence="11">
    <location>
        <begin position="762"/>
        <end position="772"/>
    </location>
</feature>
<accession>A0AAV1J7E6</accession>
<feature type="binding site" evidence="9">
    <location>
        <position position="441"/>
    </location>
    <ligand>
        <name>S-adenosyl-L-methionine</name>
        <dbReference type="ChEBI" id="CHEBI:59789"/>
    </ligand>
</feature>
<keyword evidence="3" id="KW-0690">Ribosome biogenesis</keyword>
<dbReference type="InterPro" id="IPR023267">
    <property type="entry name" value="RCMT"/>
</dbReference>
<feature type="binding site" evidence="9">
    <location>
        <begin position="417"/>
        <end position="423"/>
    </location>
    <ligand>
        <name>S-adenosyl-L-methionine</name>
        <dbReference type="ChEBI" id="CHEBI:59789"/>
    </ligand>
</feature>
<organism evidence="13 14">
    <name type="scientific">Leptosia nina</name>
    <dbReference type="NCBI Taxonomy" id="320188"/>
    <lineage>
        <taxon>Eukaryota</taxon>
        <taxon>Metazoa</taxon>
        <taxon>Ecdysozoa</taxon>
        <taxon>Arthropoda</taxon>
        <taxon>Hexapoda</taxon>
        <taxon>Insecta</taxon>
        <taxon>Pterygota</taxon>
        <taxon>Neoptera</taxon>
        <taxon>Endopterygota</taxon>
        <taxon>Lepidoptera</taxon>
        <taxon>Glossata</taxon>
        <taxon>Ditrysia</taxon>
        <taxon>Papilionoidea</taxon>
        <taxon>Pieridae</taxon>
        <taxon>Pierinae</taxon>
        <taxon>Leptosia</taxon>
    </lineage>
</organism>
<feature type="compositionally biased region" description="Basic residues" evidence="11">
    <location>
        <begin position="978"/>
        <end position="989"/>
    </location>
</feature>
<reference evidence="13 14" key="1">
    <citation type="submission" date="2023-11" db="EMBL/GenBank/DDBJ databases">
        <authorList>
            <person name="Okamura Y."/>
        </authorList>
    </citation>
    <scope>NUCLEOTIDE SEQUENCE [LARGE SCALE GENOMIC DNA]</scope>
</reference>
<keyword evidence="4 9" id="KW-0489">Methyltransferase</keyword>
<dbReference type="Proteomes" id="UP001497472">
    <property type="component" value="Unassembled WGS sequence"/>
</dbReference>
<dbReference type="Gene3D" id="3.30.70.1170">
    <property type="entry name" value="Sun protein, domain 3"/>
    <property type="match status" value="1"/>
</dbReference>
<feature type="compositionally biased region" description="Basic and acidic residues" evidence="11">
    <location>
        <begin position="148"/>
        <end position="159"/>
    </location>
</feature>
<feature type="coiled-coil region" evidence="10">
    <location>
        <begin position="215"/>
        <end position="245"/>
    </location>
</feature>
<evidence type="ECO:0000256" key="4">
    <source>
        <dbReference type="ARBA" id="ARBA00022603"/>
    </source>
</evidence>
<sequence length="1016" mass="114188">MGRKAKFDETKKVKKGPGRKAKKQQDPVFKKGLLDDDKEEKKLSHRQKQRAARRLKKKKEIQEKRKALKEAKKNPTQETEQTEEATSCSEDETPKGFTDDNKEWLKPKKATNKAKDPESDSNESDDEGLGEDENDASSDNDESENEEKEVSKKSKKENYKVGTLDDLFHDTDEEQDETLNDVEDDDTKKPYNSDSSAESDESEKDDDDDDDMLPIEKANIKLKKKQRLEKKLADEEMQLNIAKQDVFAFPSEEELQNPTSLQDVLQRIKDIVAVLGDFNRLKEESRSRCEYTDLLLKDLCLYYSYNEFLMEVLMQIFPVQELVEFLEASEVSRPITLRTNSLKTRRRDLAQALINRGVNLDPVGKWSKVGLVVYSSTVPIGATPEYLAGHYILQGASSFLPVMALAPQENERILDMCAAPGGKASHIAAIMKNTGSLFANDANKERTKAIVGNFHRLGVVNAIICNYDGRQFPEVIKGFDRVLLDAPCTGTGVIAKDPSVKTTKDQKDIQRCFNLQRQLLLAAIDCCNAKSSSGGYIVYSTCSILPEENEWVVNYVLKRRNVKLVPTGLDFGTEGFQKYRHHRFHPSLKLTRRFYPHTHNMDGFFVAKLKKFSNVIPEPVKDEDDEEAEQENENGDGENEVNKQNGDVSPETKNKLKAGAKRPAKADSSQPQQKKQKPNGASPQTPSAASSLTANQNKKNQKKKKNKTGQKSEVVDKQDHTSANSTEQEKTNGDKKQNELDTTEIQGDVSTPNNKVTLSASQKRRNRKKNKQGQKGENKVNKNENDSATIIKPVTSKEVPNESTLDREKNKGNTNASILNSTDSVAGKKRKNKKKNKESLIITKESTSVSAEPQTVQEGDKNQVTQTTTEVNLNEFNKNIQINTSGKGSPSKKKNKQSQVQENTNKIEQSNKDVLNKESPQTKDTNKINGSDQQTSNESSSKKKKNRKKNKNKQAGALSQINKNENKVTETVEIAAAKKLKNKKNKQKQIGKLDSNKGMKKGVDKKNFKRNKPKGK</sequence>
<evidence type="ECO:0000256" key="9">
    <source>
        <dbReference type="PROSITE-ProRule" id="PRU01023"/>
    </source>
</evidence>
<feature type="compositionally biased region" description="Basic residues" evidence="11">
    <location>
        <begin position="827"/>
        <end position="836"/>
    </location>
</feature>
<evidence type="ECO:0000313" key="14">
    <source>
        <dbReference type="Proteomes" id="UP001497472"/>
    </source>
</evidence>
<feature type="active site" description="Nucleophile" evidence="9">
    <location>
        <position position="542"/>
    </location>
</feature>
<dbReference type="InterPro" id="IPR011023">
    <property type="entry name" value="Nop2p"/>
</dbReference>
<evidence type="ECO:0000256" key="11">
    <source>
        <dbReference type="SAM" id="MobiDB-lite"/>
    </source>
</evidence>
<name>A0AAV1J7E6_9NEOP</name>
<keyword evidence="14" id="KW-1185">Reference proteome</keyword>
<evidence type="ECO:0000256" key="2">
    <source>
        <dbReference type="ARBA" id="ARBA00007494"/>
    </source>
</evidence>
<feature type="compositionally biased region" description="Basic residues" evidence="11">
    <location>
        <begin position="43"/>
        <end position="59"/>
    </location>
</feature>
<comment type="caution">
    <text evidence="13">The sequence shown here is derived from an EMBL/GenBank/DDBJ whole genome shotgun (WGS) entry which is preliminary data.</text>
</comment>
<evidence type="ECO:0000256" key="8">
    <source>
        <dbReference type="ARBA" id="ARBA00023242"/>
    </source>
</evidence>
<feature type="domain" description="SAM-dependent MTase RsmB/NOP-type" evidence="12">
    <location>
        <begin position="325"/>
        <end position="612"/>
    </location>
</feature>
<evidence type="ECO:0000256" key="7">
    <source>
        <dbReference type="ARBA" id="ARBA00022884"/>
    </source>
</evidence>
<dbReference type="GO" id="GO:0070475">
    <property type="term" value="P:rRNA base methylation"/>
    <property type="evidence" value="ECO:0007669"/>
    <property type="project" value="TreeGrafter"/>
</dbReference>
<dbReference type="InterPro" id="IPR029063">
    <property type="entry name" value="SAM-dependent_MTases_sf"/>
</dbReference>
<feature type="compositionally biased region" description="Polar residues" evidence="11">
    <location>
        <begin position="743"/>
        <end position="761"/>
    </location>
</feature>
<feature type="compositionally biased region" description="Basic and acidic residues" evidence="11">
    <location>
        <begin position="92"/>
        <end position="106"/>
    </location>
</feature>
<dbReference type="AlphaFoldDB" id="A0AAV1J7E6"/>
<feature type="region of interest" description="Disordered" evidence="11">
    <location>
        <begin position="618"/>
        <end position="1016"/>
    </location>
</feature>
<dbReference type="GO" id="GO:0009383">
    <property type="term" value="F:rRNA (cytosine-C5-)-methyltransferase activity"/>
    <property type="evidence" value="ECO:0007669"/>
    <property type="project" value="TreeGrafter"/>
</dbReference>
<feature type="compositionally biased region" description="Basic and acidic residues" evidence="11">
    <location>
        <begin position="909"/>
        <end position="926"/>
    </location>
</feature>
<evidence type="ECO:0000313" key="13">
    <source>
        <dbReference type="EMBL" id="CAK1545320.1"/>
    </source>
</evidence>
<feature type="compositionally biased region" description="Basic residues" evidence="11">
    <location>
        <begin position="942"/>
        <end position="952"/>
    </location>
</feature>
<evidence type="ECO:0000256" key="5">
    <source>
        <dbReference type="ARBA" id="ARBA00022679"/>
    </source>
</evidence>
<keyword evidence="6 9" id="KW-0949">S-adenosyl-L-methionine</keyword>
<comment type="subcellular location">
    <subcellularLocation>
        <location evidence="1">Nucleus</location>
        <location evidence="1">Nucleolus</location>
    </subcellularLocation>
</comment>
<evidence type="ECO:0000256" key="6">
    <source>
        <dbReference type="ARBA" id="ARBA00022691"/>
    </source>
</evidence>
<dbReference type="PRINTS" id="PR02008">
    <property type="entry name" value="RCMTFAMILY"/>
</dbReference>
<evidence type="ECO:0000256" key="3">
    <source>
        <dbReference type="ARBA" id="ARBA00022517"/>
    </source>
</evidence>
<gene>
    <name evidence="13" type="ORF">LNINA_LOCUS4987</name>
</gene>